<feature type="region of interest" description="Disordered" evidence="12">
    <location>
        <begin position="197"/>
        <end position="235"/>
    </location>
</feature>
<evidence type="ECO:0000256" key="3">
    <source>
        <dbReference type="ARBA" id="ARBA00012483"/>
    </source>
</evidence>
<dbReference type="PANTHER" id="PTHR45977">
    <property type="entry name" value="TARGET OF ERK KINASE MPK-1"/>
    <property type="match status" value="1"/>
</dbReference>
<keyword evidence="9" id="KW-0862">Zinc</keyword>
<evidence type="ECO:0000256" key="9">
    <source>
        <dbReference type="ARBA" id="ARBA00022833"/>
    </source>
</evidence>
<keyword evidence="5" id="KW-0812">Transmembrane</keyword>
<evidence type="ECO:0000256" key="7">
    <source>
        <dbReference type="ARBA" id="ARBA00022771"/>
    </source>
</evidence>
<dbReference type="GO" id="GO:0016567">
    <property type="term" value="P:protein ubiquitination"/>
    <property type="evidence" value="ECO:0007669"/>
    <property type="project" value="TreeGrafter"/>
</dbReference>
<dbReference type="InterPro" id="IPR001841">
    <property type="entry name" value="Znf_RING"/>
</dbReference>
<dbReference type="AlphaFoldDB" id="X0UTJ6"/>
<comment type="subcellular location">
    <subcellularLocation>
        <location evidence="2">Membrane</location>
        <topology evidence="2">Multi-pass membrane protein</topology>
    </subcellularLocation>
</comment>
<dbReference type="CDD" id="cd16651">
    <property type="entry name" value="SPL-RING_NSE2"/>
    <property type="match status" value="1"/>
</dbReference>
<evidence type="ECO:0000313" key="14">
    <source>
        <dbReference type="EMBL" id="GAG09045.1"/>
    </source>
</evidence>
<feature type="non-terminal residue" evidence="14">
    <location>
        <position position="1"/>
    </location>
</feature>
<evidence type="ECO:0000256" key="1">
    <source>
        <dbReference type="ARBA" id="ARBA00000900"/>
    </source>
</evidence>
<gene>
    <name evidence="14" type="ORF">S01H1_46575</name>
</gene>
<dbReference type="EMBL" id="BARS01029830">
    <property type="protein sequence ID" value="GAG09045.1"/>
    <property type="molecule type" value="Genomic_DNA"/>
</dbReference>
<dbReference type="InterPro" id="IPR004181">
    <property type="entry name" value="Znf_MIZ"/>
</dbReference>
<dbReference type="PROSITE" id="PS50089">
    <property type="entry name" value="ZF_RING_2"/>
    <property type="match status" value="1"/>
</dbReference>
<feature type="compositionally biased region" description="Acidic residues" evidence="12">
    <location>
        <begin position="219"/>
        <end position="235"/>
    </location>
</feature>
<evidence type="ECO:0000256" key="8">
    <source>
        <dbReference type="ARBA" id="ARBA00022786"/>
    </source>
</evidence>
<dbReference type="InterPro" id="IPR003903">
    <property type="entry name" value="UIM_dom"/>
</dbReference>
<feature type="compositionally biased region" description="Polar residues" evidence="12">
    <location>
        <begin position="134"/>
        <end position="143"/>
    </location>
</feature>
<feature type="region of interest" description="Disordered" evidence="12">
    <location>
        <begin position="128"/>
        <end position="166"/>
    </location>
</feature>
<proteinExistence type="predicted"/>
<evidence type="ECO:0000256" key="11">
    <source>
        <dbReference type="ARBA" id="ARBA00023136"/>
    </source>
</evidence>
<dbReference type="SUPFAM" id="SSF57850">
    <property type="entry name" value="RING/U-box"/>
    <property type="match status" value="1"/>
</dbReference>
<keyword evidence="6" id="KW-0479">Metal-binding</keyword>
<keyword evidence="11" id="KW-0472">Membrane</keyword>
<dbReference type="Gene3D" id="3.30.40.10">
    <property type="entry name" value="Zinc/RING finger domain, C3HC4 (zinc finger)"/>
    <property type="match status" value="1"/>
</dbReference>
<dbReference type="Pfam" id="PF13639">
    <property type="entry name" value="zf-RING_2"/>
    <property type="match status" value="1"/>
</dbReference>
<accession>X0UTJ6</accession>
<dbReference type="InterPro" id="IPR013083">
    <property type="entry name" value="Znf_RING/FYVE/PHD"/>
</dbReference>
<dbReference type="GO" id="GO:0006511">
    <property type="term" value="P:ubiquitin-dependent protein catabolic process"/>
    <property type="evidence" value="ECO:0007669"/>
    <property type="project" value="TreeGrafter"/>
</dbReference>
<evidence type="ECO:0000256" key="2">
    <source>
        <dbReference type="ARBA" id="ARBA00004141"/>
    </source>
</evidence>
<keyword evidence="10" id="KW-1133">Transmembrane helix</keyword>
<comment type="catalytic activity">
    <reaction evidence="1">
        <text>S-ubiquitinyl-[E2 ubiquitin-conjugating enzyme]-L-cysteine + [acceptor protein]-L-lysine = [E2 ubiquitin-conjugating enzyme]-L-cysteine + N(6)-ubiquitinyl-[acceptor protein]-L-lysine.</text>
        <dbReference type="EC" id="2.3.2.27"/>
    </reaction>
</comment>
<feature type="domain" description="RING-type" evidence="13">
    <location>
        <begin position="77"/>
        <end position="119"/>
    </location>
</feature>
<keyword evidence="7" id="KW-0863">Zinc-finger</keyword>
<organism evidence="14">
    <name type="scientific">marine sediment metagenome</name>
    <dbReference type="NCBI Taxonomy" id="412755"/>
    <lineage>
        <taxon>unclassified sequences</taxon>
        <taxon>metagenomes</taxon>
        <taxon>ecological metagenomes</taxon>
    </lineage>
</organism>
<name>X0UTJ6_9ZZZZ</name>
<protein>
    <recommendedName>
        <fullName evidence="3">RING-type E3 ubiquitin transferase</fullName>
        <ecNumber evidence="3">2.3.2.27</ecNumber>
    </recommendedName>
</protein>
<reference evidence="14" key="1">
    <citation type="journal article" date="2014" name="Front. Microbiol.">
        <title>High frequency of phylogenetically diverse reductive dehalogenase-homologous genes in deep subseafloor sedimentary metagenomes.</title>
        <authorList>
            <person name="Kawai M."/>
            <person name="Futagami T."/>
            <person name="Toyoda A."/>
            <person name="Takaki Y."/>
            <person name="Nishi S."/>
            <person name="Hori S."/>
            <person name="Arai W."/>
            <person name="Tsubouchi T."/>
            <person name="Morono Y."/>
            <person name="Uchiyama I."/>
            <person name="Ito T."/>
            <person name="Fujiyama A."/>
            <person name="Inagaki F."/>
            <person name="Takami H."/>
        </authorList>
    </citation>
    <scope>NUCLEOTIDE SEQUENCE</scope>
    <source>
        <strain evidence="14">Expedition CK06-06</strain>
    </source>
</reference>
<evidence type="ECO:0000256" key="5">
    <source>
        <dbReference type="ARBA" id="ARBA00022692"/>
    </source>
</evidence>
<keyword evidence="8" id="KW-0833">Ubl conjugation pathway</keyword>
<evidence type="ECO:0000256" key="6">
    <source>
        <dbReference type="ARBA" id="ARBA00022723"/>
    </source>
</evidence>
<evidence type="ECO:0000259" key="13">
    <source>
        <dbReference type="PROSITE" id="PS50089"/>
    </source>
</evidence>
<evidence type="ECO:0000256" key="12">
    <source>
        <dbReference type="SAM" id="MobiDB-lite"/>
    </source>
</evidence>
<dbReference type="GO" id="GO:0008270">
    <property type="term" value="F:zinc ion binding"/>
    <property type="evidence" value="ECO:0007669"/>
    <property type="project" value="UniProtKB-KW"/>
</dbReference>
<dbReference type="GO" id="GO:0061630">
    <property type="term" value="F:ubiquitin protein ligase activity"/>
    <property type="evidence" value="ECO:0007669"/>
    <property type="project" value="UniProtKB-EC"/>
</dbReference>
<keyword evidence="4" id="KW-0808">Transferase</keyword>
<sequence length="235" mass="26988">LNAETDLYFRFLEDILQLPPLTGLRGGFSQQNNIRDLLRQTLVSDKNPIKQVLSDEGEKCIKYINFDSQIHTNITCCPITMKEFKDGDVIAQLPCGHTFDKDAVLKWLKEEKAECPICRAKLKSQEKKEDVALQRQTTQTTSPLEPPPLSRSNNIRYSFGPPRLPQRGRVAHFRRLMQSRQEREEEEELQAALLASLEDEYMPGNEKISSNKHSNDSELYSEDDLTSSDEMDQVD</sequence>
<dbReference type="PANTHER" id="PTHR45977:SF4">
    <property type="entry name" value="RING-TYPE DOMAIN-CONTAINING PROTEIN"/>
    <property type="match status" value="1"/>
</dbReference>
<dbReference type="EC" id="2.3.2.27" evidence="3"/>
<evidence type="ECO:0000256" key="10">
    <source>
        <dbReference type="ARBA" id="ARBA00022989"/>
    </source>
</evidence>
<evidence type="ECO:0000256" key="4">
    <source>
        <dbReference type="ARBA" id="ARBA00022679"/>
    </source>
</evidence>
<comment type="caution">
    <text evidence="14">The sequence shown here is derived from an EMBL/GenBank/DDBJ whole genome shotgun (WGS) entry which is preliminary data.</text>
</comment>
<dbReference type="PROSITE" id="PS50330">
    <property type="entry name" value="UIM"/>
    <property type="match status" value="1"/>
</dbReference>
<dbReference type="GO" id="GO:0016020">
    <property type="term" value="C:membrane"/>
    <property type="evidence" value="ECO:0007669"/>
    <property type="project" value="UniProtKB-SubCell"/>
</dbReference>